<dbReference type="Pfam" id="PF04263">
    <property type="entry name" value="TPK_catalytic"/>
    <property type="match status" value="1"/>
</dbReference>
<dbReference type="PANTHER" id="PTHR41299:SF1">
    <property type="entry name" value="THIAMINE PYROPHOSPHOKINASE"/>
    <property type="match status" value="1"/>
</dbReference>
<dbReference type="GO" id="GO:0016301">
    <property type="term" value="F:kinase activity"/>
    <property type="evidence" value="ECO:0007669"/>
    <property type="project" value="UniProtKB-KW"/>
</dbReference>
<dbReference type="CDD" id="cd07995">
    <property type="entry name" value="TPK"/>
    <property type="match status" value="1"/>
</dbReference>
<dbReference type="SMART" id="SM00983">
    <property type="entry name" value="TPK_B1_binding"/>
    <property type="match status" value="1"/>
</dbReference>
<dbReference type="GO" id="GO:0004788">
    <property type="term" value="F:thiamine diphosphokinase activity"/>
    <property type="evidence" value="ECO:0007669"/>
    <property type="project" value="UniProtKB-UniRule"/>
</dbReference>
<dbReference type="InterPro" id="IPR006282">
    <property type="entry name" value="Thi_PPkinase"/>
</dbReference>
<feature type="domain" description="Thiamin pyrophosphokinase thiamin-binding" evidence="6">
    <location>
        <begin position="146"/>
        <end position="210"/>
    </location>
</feature>
<evidence type="ECO:0000256" key="4">
    <source>
        <dbReference type="ARBA" id="ARBA00022840"/>
    </source>
</evidence>
<dbReference type="GO" id="GO:0005524">
    <property type="term" value="F:ATP binding"/>
    <property type="evidence" value="ECO:0007669"/>
    <property type="project" value="UniProtKB-KW"/>
</dbReference>
<dbReference type="InterPro" id="IPR007373">
    <property type="entry name" value="Thiamin_PyroPKinase_B1-bd"/>
</dbReference>
<dbReference type="Pfam" id="PF04265">
    <property type="entry name" value="TPK_B1_binding"/>
    <property type="match status" value="1"/>
</dbReference>
<evidence type="ECO:0000259" key="6">
    <source>
        <dbReference type="SMART" id="SM00983"/>
    </source>
</evidence>
<dbReference type="Proteomes" id="UP000257607">
    <property type="component" value="Chromosome"/>
</dbReference>
<keyword evidence="4" id="KW-0067">ATP-binding</keyword>
<gene>
    <name evidence="7" type="ORF">DT351_06990</name>
</gene>
<evidence type="ECO:0000256" key="5">
    <source>
        <dbReference type="NCBIfam" id="TIGR01378"/>
    </source>
</evidence>
<dbReference type="EC" id="2.7.6.2" evidence="5"/>
<keyword evidence="2" id="KW-0547">Nucleotide-binding</keyword>
<reference evidence="7 8" key="1">
    <citation type="submission" date="2018-07" db="EMBL/GenBank/DDBJ databases">
        <title>Lactobacillus curvatus genome sequence.</title>
        <authorList>
            <person name="Prechtl R."/>
        </authorList>
    </citation>
    <scope>NUCLEOTIDE SEQUENCE [LARGE SCALE GENOMIC DNA]</scope>
    <source>
        <strain evidence="7 8">TMW 1.1928</strain>
    </source>
</reference>
<evidence type="ECO:0000313" key="7">
    <source>
        <dbReference type="EMBL" id="AXN36124.1"/>
    </source>
</evidence>
<dbReference type="EMBL" id="CP031003">
    <property type="protein sequence ID" value="AXN36124.1"/>
    <property type="molecule type" value="Genomic_DNA"/>
</dbReference>
<organism evidence="7 8">
    <name type="scientific">Latilactobacillus curvatus</name>
    <name type="common">Lactobacillus curvatus</name>
    <dbReference type="NCBI Taxonomy" id="28038"/>
    <lineage>
        <taxon>Bacteria</taxon>
        <taxon>Bacillati</taxon>
        <taxon>Bacillota</taxon>
        <taxon>Bacilli</taxon>
        <taxon>Lactobacillales</taxon>
        <taxon>Lactobacillaceae</taxon>
        <taxon>Latilactobacillus</taxon>
    </lineage>
</organism>
<dbReference type="AlphaFoldDB" id="A0A385AES8"/>
<proteinExistence type="predicted"/>
<dbReference type="RefSeq" id="WP_116843629.1">
    <property type="nucleotide sequence ID" value="NZ_CP031003.1"/>
</dbReference>
<dbReference type="InterPro" id="IPR007371">
    <property type="entry name" value="TPK_catalytic"/>
</dbReference>
<evidence type="ECO:0000313" key="8">
    <source>
        <dbReference type="Proteomes" id="UP000257607"/>
    </source>
</evidence>
<keyword evidence="3 7" id="KW-0418">Kinase</keyword>
<sequence>MTRINVLVGGPVSEWAPELAQPEMIDGQWVTADRGTWRLLQKGVTPVVSVGDFDSLTAAERTTVQSAVKDIRSVQAEKDDTDTQLALLIALTEFNADQIVLYGATGGRLDHFLANLFMPLETRFKPFLDRLEMRDRQNTIRFYAPGTYQLQKEADKRYLAFVPLVPTTGLNLIDEKYRLVDYQTQVPISWASNEFIGETGQFSFETGVVAVIQSKD</sequence>
<dbReference type="GO" id="GO:0006772">
    <property type="term" value="P:thiamine metabolic process"/>
    <property type="evidence" value="ECO:0007669"/>
    <property type="project" value="UniProtKB-UniRule"/>
</dbReference>
<dbReference type="GO" id="GO:0009229">
    <property type="term" value="P:thiamine diphosphate biosynthetic process"/>
    <property type="evidence" value="ECO:0007669"/>
    <property type="project" value="InterPro"/>
</dbReference>
<dbReference type="InterPro" id="IPR036759">
    <property type="entry name" value="TPK_catalytic_sf"/>
</dbReference>
<evidence type="ECO:0000256" key="1">
    <source>
        <dbReference type="ARBA" id="ARBA00022679"/>
    </source>
</evidence>
<accession>A0A385AES8</accession>
<dbReference type="GO" id="GO:0030975">
    <property type="term" value="F:thiamine binding"/>
    <property type="evidence" value="ECO:0007669"/>
    <property type="project" value="InterPro"/>
</dbReference>
<dbReference type="InterPro" id="IPR053149">
    <property type="entry name" value="TPK"/>
</dbReference>
<dbReference type="Gene3D" id="3.40.50.10240">
    <property type="entry name" value="Thiamin pyrophosphokinase, catalytic domain"/>
    <property type="match status" value="1"/>
</dbReference>
<protein>
    <recommendedName>
        <fullName evidence="5">Thiamine diphosphokinase</fullName>
        <ecNumber evidence="5">2.7.6.2</ecNumber>
    </recommendedName>
</protein>
<evidence type="ECO:0000256" key="3">
    <source>
        <dbReference type="ARBA" id="ARBA00022777"/>
    </source>
</evidence>
<keyword evidence="1 7" id="KW-0808">Transferase</keyword>
<dbReference type="PANTHER" id="PTHR41299">
    <property type="entry name" value="THIAMINE PYROPHOSPHOKINASE"/>
    <property type="match status" value="1"/>
</dbReference>
<evidence type="ECO:0000256" key="2">
    <source>
        <dbReference type="ARBA" id="ARBA00022741"/>
    </source>
</evidence>
<name>A0A385AES8_LATCU</name>
<dbReference type="NCBIfam" id="TIGR01378">
    <property type="entry name" value="thi_PPkinase"/>
    <property type="match status" value="1"/>
</dbReference>
<dbReference type="SUPFAM" id="SSF63999">
    <property type="entry name" value="Thiamin pyrophosphokinase, catalytic domain"/>
    <property type="match status" value="1"/>
</dbReference>